<evidence type="ECO:0000256" key="4">
    <source>
        <dbReference type="ARBA" id="ARBA00022741"/>
    </source>
</evidence>
<evidence type="ECO:0000313" key="23">
    <source>
        <dbReference type="EMBL" id="QLY39609.1"/>
    </source>
</evidence>
<dbReference type="SUPFAM" id="SSF88697">
    <property type="entry name" value="PUA domain-like"/>
    <property type="match status" value="1"/>
</dbReference>
<dbReference type="InterPro" id="IPR003959">
    <property type="entry name" value="ATPase_AAA_core"/>
</dbReference>
<dbReference type="PIRSF" id="PIRSF001174">
    <property type="entry name" value="Lon_proteas"/>
    <property type="match status" value="1"/>
</dbReference>
<evidence type="ECO:0000256" key="1">
    <source>
        <dbReference type="ARBA" id="ARBA00004496"/>
    </source>
</evidence>
<comment type="induction">
    <text evidence="15">By heat shock.</text>
</comment>
<keyword evidence="6 15" id="KW-0720">Serine protease</keyword>
<feature type="active site" evidence="15 17">
    <location>
        <position position="722"/>
    </location>
</feature>
<evidence type="ECO:0000256" key="9">
    <source>
        <dbReference type="ARBA" id="ARBA00026070"/>
    </source>
</evidence>
<comment type="subcellular location">
    <subcellularLocation>
        <location evidence="1 15 16">Cytoplasm</location>
    </subcellularLocation>
</comment>
<evidence type="ECO:0000256" key="11">
    <source>
        <dbReference type="ARBA" id="ARBA00053875"/>
    </source>
</evidence>
<dbReference type="Gene3D" id="1.20.5.5270">
    <property type="match status" value="1"/>
</dbReference>
<feature type="active site" evidence="15 17">
    <location>
        <position position="679"/>
    </location>
</feature>
<keyword evidence="7 15" id="KW-0067">ATP-binding</keyword>
<keyword evidence="4 15" id="KW-0547">Nucleotide-binding</keyword>
<dbReference type="Pfam" id="PF22667">
    <property type="entry name" value="Lon_lid"/>
    <property type="match status" value="1"/>
</dbReference>
<dbReference type="InterPro" id="IPR014721">
    <property type="entry name" value="Ribsml_uS5_D2-typ_fold_subgr"/>
</dbReference>
<dbReference type="Pfam" id="PF00004">
    <property type="entry name" value="AAA"/>
    <property type="match status" value="1"/>
</dbReference>
<evidence type="ECO:0000313" key="24">
    <source>
        <dbReference type="Proteomes" id="UP000512167"/>
    </source>
</evidence>
<keyword evidence="24" id="KW-1185">Reference proteome</keyword>
<evidence type="ECO:0000256" key="5">
    <source>
        <dbReference type="ARBA" id="ARBA00022801"/>
    </source>
</evidence>
<dbReference type="GO" id="GO:0005737">
    <property type="term" value="C:cytoplasm"/>
    <property type="evidence" value="ECO:0007669"/>
    <property type="project" value="UniProtKB-SubCell"/>
</dbReference>
<dbReference type="Gene3D" id="1.10.8.60">
    <property type="match status" value="1"/>
</dbReference>
<dbReference type="Pfam" id="PF05362">
    <property type="entry name" value="Lon_C"/>
    <property type="match status" value="1"/>
</dbReference>
<keyword evidence="3 15" id="KW-0645">Protease</keyword>
<organism evidence="23 24">
    <name type="scientific">Hujiaoplasma nucleasis</name>
    <dbReference type="NCBI Taxonomy" id="2725268"/>
    <lineage>
        <taxon>Bacteria</taxon>
        <taxon>Bacillati</taxon>
        <taxon>Mycoplasmatota</taxon>
        <taxon>Mollicutes</taxon>
        <taxon>Candidatus Izemoplasmatales</taxon>
        <taxon>Hujiaoplasmataceae</taxon>
        <taxon>Hujiaoplasma</taxon>
    </lineage>
</organism>
<dbReference type="InterPro" id="IPR003111">
    <property type="entry name" value="Lon_prtase_N"/>
</dbReference>
<comment type="similarity">
    <text evidence="15 16 19 20">Belongs to the peptidase S16 family.</text>
</comment>
<protein>
    <recommendedName>
        <fullName evidence="13 15">Lon protease</fullName>
        <ecNumber evidence="12 15">3.4.21.53</ecNumber>
    </recommendedName>
    <alternativeName>
        <fullName evidence="14 15">ATP-dependent protease La</fullName>
    </alternativeName>
</protein>
<dbReference type="PANTHER" id="PTHR10046">
    <property type="entry name" value="ATP DEPENDENT LON PROTEASE FAMILY MEMBER"/>
    <property type="match status" value="1"/>
</dbReference>
<feature type="domain" description="Lon N-terminal" evidence="22">
    <location>
        <begin position="12"/>
        <end position="206"/>
    </location>
</feature>
<dbReference type="InterPro" id="IPR027417">
    <property type="entry name" value="P-loop_NTPase"/>
</dbReference>
<dbReference type="CDD" id="cd19500">
    <property type="entry name" value="RecA-like_Lon"/>
    <property type="match status" value="1"/>
</dbReference>
<dbReference type="PROSITE" id="PS51787">
    <property type="entry name" value="LON_N"/>
    <property type="match status" value="1"/>
</dbReference>
<evidence type="ECO:0000256" key="19">
    <source>
        <dbReference type="PROSITE-ProRule" id="PRU01122"/>
    </source>
</evidence>
<gene>
    <name evidence="15 23" type="primary">lon</name>
    <name evidence="23" type="ORF">HF295_01515</name>
</gene>
<dbReference type="PRINTS" id="PR00830">
    <property type="entry name" value="ENDOLAPTASE"/>
</dbReference>
<evidence type="ECO:0000256" key="15">
    <source>
        <dbReference type="HAMAP-Rule" id="MF_01973"/>
    </source>
</evidence>
<dbReference type="SMART" id="SM00464">
    <property type="entry name" value="LON"/>
    <property type="match status" value="1"/>
</dbReference>
<dbReference type="InterPro" id="IPR008268">
    <property type="entry name" value="Peptidase_S16_AS"/>
</dbReference>
<dbReference type="GO" id="GO:0006515">
    <property type="term" value="P:protein quality control for misfolded or incompletely synthesized proteins"/>
    <property type="evidence" value="ECO:0007669"/>
    <property type="project" value="UniProtKB-UniRule"/>
</dbReference>
<dbReference type="AlphaFoldDB" id="A0A7L6N4V5"/>
<dbReference type="GO" id="GO:0004252">
    <property type="term" value="F:serine-type endopeptidase activity"/>
    <property type="evidence" value="ECO:0007669"/>
    <property type="project" value="UniProtKB-UniRule"/>
</dbReference>
<evidence type="ECO:0000259" key="21">
    <source>
        <dbReference type="PROSITE" id="PS51786"/>
    </source>
</evidence>
<dbReference type="GO" id="GO:0034605">
    <property type="term" value="P:cellular response to heat"/>
    <property type="evidence" value="ECO:0007669"/>
    <property type="project" value="UniProtKB-UniRule"/>
</dbReference>
<keyword evidence="5 15" id="KW-0378">Hydrolase</keyword>
<dbReference type="SMART" id="SM00382">
    <property type="entry name" value="AAA"/>
    <property type="match status" value="1"/>
</dbReference>
<dbReference type="InterPro" id="IPR020568">
    <property type="entry name" value="Ribosomal_Su5_D2-typ_SF"/>
</dbReference>
<dbReference type="SUPFAM" id="SSF54211">
    <property type="entry name" value="Ribosomal protein S5 domain 2-like"/>
    <property type="match status" value="1"/>
</dbReference>
<evidence type="ECO:0000256" key="10">
    <source>
        <dbReference type="ARBA" id="ARBA00050665"/>
    </source>
</evidence>
<dbReference type="GO" id="GO:0004176">
    <property type="term" value="F:ATP-dependent peptidase activity"/>
    <property type="evidence" value="ECO:0007669"/>
    <property type="project" value="UniProtKB-UniRule"/>
</dbReference>
<dbReference type="InterPro" id="IPR015947">
    <property type="entry name" value="PUA-like_sf"/>
</dbReference>
<dbReference type="NCBIfam" id="TIGR00763">
    <property type="entry name" value="lon"/>
    <property type="match status" value="1"/>
</dbReference>
<dbReference type="RefSeq" id="WP_312032085.1">
    <property type="nucleotide sequence ID" value="NZ_CP051151.1"/>
</dbReference>
<dbReference type="GO" id="GO:0016887">
    <property type="term" value="F:ATP hydrolysis activity"/>
    <property type="evidence" value="ECO:0007669"/>
    <property type="project" value="UniProtKB-UniRule"/>
</dbReference>
<dbReference type="InterPro" id="IPR004815">
    <property type="entry name" value="Lon_bac/euk-typ"/>
</dbReference>
<dbReference type="GO" id="GO:0043565">
    <property type="term" value="F:sequence-specific DNA binding"/>
    <property type="evidence" value="ECO:0007669"/>
    <property type="project" value="UniProtKB-UniRule"/>
</dbReference>
<evidence type="ECO:0000256" key="6">
    <source>
        <dbReference type="ARBA" id="ARBA00022825"/>
    </source>
</evidence>
<keyword evidence="2 15" id="KW-0963">Cytoplasm</keyword>
<comment type="function">
    <text evidence="11 15">ATP-dependent serine protease that mediates the selective degradation of mutant and abnormal proteins as well as certain short-lived regulatory proteins. Required for cellular homeostasis and for survival from DNA damage and developmental changes induced by stress. Degrades polypeptides processively to yield small peptide fragments that are 5 to 10 amino acids long. Binds to DNA in a double-stranded, site-specific manner.</text>
</comment>
<evidence type="ECO:0000256" key="17">
    <source>
        <dbReference type="PIRSR" id="PIRSR001174-1"/>
    </source>
</evidence>
<feature type="binding site" evidence="15 18">
    <location>
        <begin position="356"/>
        <end position="363"/>
    </location>
    <ligand>
        <name>ATP</name>
        <dbReference type="ChEBI" id="CHEBI:30616"/>
    </ligand>
</feature>
<dbReference type="InterPro" id="IPR046336">
    <property type="entry name" value="Lon_prtase_N_sf"/>
</dbReference>
<reference evidence="23 24" key="1">
    <citation type="submission" date="2020-04" db="EMBL/GenBank/DDBJ databases">
        <authorList>
            <person name="Zheng R.K."/>
            <person name="Sun C.M."/>
        </authorList>
    </citation>
    <scope>NUCLEOTIDE SEQUENCE [LARGE SCALE GENOMIC DNA]</scope>
    <source>
        <strain evidence="24">zrk29</strain>
    </source>
</reference>
<dbReference type="Proteomes" id="UP000512167">
    <property type="component" value="Chromosome"/>
</dbReference>
<evidence type="ECO:0000256" key="16">
    <source>
        <dbReference type="PIRNR" id="PIRNR001174"/>
    </source>
</evidence>
<evidence type="ECO:0000256" key="13">
    <source>
        <dbReference type="ARBA" id="ARBA00071934"/>
    </source>
</evidence>
<sequence>MYNPNEVFQDALPVIAVRGIIFLPVSDIRVEIGREFTKQAIHEAEEKRDGHVLLVFQEDPKIENPDFNDFVEVGILAKIAVKIKLPNGNYKIKFTPITRVKLEDIIMIDPYYEIEFKSLVSDHDDFDEQQVSVKILSKEIVENSKFLFRDQKKVLNSLKEGITASKFADLVASELRIPENDRIKYLTELSTNARIQMLLEDIEKQKKLQAIENRINENVRKSSDQNQKEYYLRQKMRAIQEELGDSKQSDYDKFLKEINDSKMPEKVKEKALKELKRYEYLAPNSNESNVARTYLETLVSIPWYKETEDEKDINIAIKKLEESHYGLKKVKDRIIEYLSVKMLTGKNPQTILCLAGPPGVGKTSLAKSIANALNRKFVKTSLGGVHDEAEIRGHRRTYVGALPGRVINGMIKAGVTNPVFLIDEIDKLTQNQKDDPSSALLEVLDPEQNKFFSDHYVEEDYDLSKVMFITTANYLQNIPAPLRDRMEVIDVSSYTEIEKFHIAKNFLVTKQIEGHGLKEAKLNITDNAMKTIIREYTREAGVRQLERLIGTIVRKAIKEILIKEKDSVTINQSNLEKYLGKALYKNNRIPSTNMVGVVTGLAYTMAGGDTLEVEATYYPGRNNLVSTGNLGDVMKESAMAALSYVKSNHKKLKIDPEILEKNDFHIHVPEGAIPKDGPSAGVTIATALISILANRKVNRFVGMTGEITLNGRVLPIGGLKEKAIAASRSGLKEIVIPQGNEKDIEDIPKEVRDKLTIHYAKKLDDVIKIALID</sequence>
<comment type="subunit">
    <text evidence="9 15 16">Homohexamer. Organized in a ring with a central cavity.</text>
</comment>
<comment type="catalytic activity">
    <reaction evidence="10 15 16 19">
        <text>Hydrolysis of proteins in presence of ATP.</text>
        <dbReference type="EC" id="3.4.21.53"/>
    </reaction>
</comment>
<dbReference type="PROSITE" id="PS51786">
    <property type="entry name" value="LON_PROTEOLYTIC"/>
    <property type="match status" value="1"/>
</dbReference>
<dbReference type="Gene3D" id="3.30.230.10">
    <property type="match status" value="1"/>
</dbReference>
<evidence type="ECO:0000256" key="18">
    <source>
        <dbReference type="PIRSR" id="PIRSR001174-2"/>
    </source>
</evidence>
<dbReference type="EMBL" id="CP051151">
    <property type="protein sequence ID" value="QLY39609.1"/>
    <property type="molecule type" value="Genomic_DNA"/>
</dbReference>
<dbReference type="InterPro" id="IPR003593">
    <property type="entry name" value="AAA+_ATPase"/>
</dbReference>
<evidence type="ECO:0000256" key="12">
    <source>
        <dbReference type="ARBA" id="ARBA00066743"/>
    </source>
</evidence>
<name>A0A7L6N4V5_9MOLU</name>
<dbReference type="Gene3D" id="1.20.58.1480">
    <property type="match status" value="1"/>
</dbReference>
<evidence type="ECO:0000256" key="7">
    <source>
        <dbReference type="ARBA" id="ARBA00022840"/>
    </source>
</evidence>
<dbReference type="GO" id="GO:0005524">
    <property type="term" value="F:ATP binding"/>
    <property type="evidence" value="ECO:0007669"/>
    <property type="project" value="UniProtKB-UniRule"/>
</dbReference>
<proteinExistence type="evidence at transcript level"/>
<evidence type="ECO:0000256" key="14">
    <source>
        <dbReference type="ARBA" id="ARBA00082722"/>
    </source>
</evidence>
<evidence type="ECO:0000256" key="2">
    <source>
        <dbReference type="ARBA" id="ARBA00022490"/>
    </source>
</evidence>
<evidence type="ECO:0000256" key="3">
    <source>
        <dbReference type="ARBA" id="ARBA00022670"/>
    </source>
</evidence>
<dbReference type="InterPro" id="IPR027543">
    <property type="entry name" value="Lon_bac"/>
</dbReference>
<evidence type="ECO:0000259" key="22">
    <source>
        <dbReference type="PROSITE" id="PS51787"/>
    </source>
</evidence>
<dbReference type="Pfam" id="PF02190">
    <property type="entry name" value="LON_substr_bdg"/>
    <property type="match status" value="1"/>
</dbReference>
<dbReference type="HAMAP" id="MF_01973">
    <property type="entry name" value="lon_bact"/>
    <property type="match status" value="1"/>
</dbReference>
<evidence type="ECO:0000256" key="20">
    <source>
        <dbReference type="RuleBase" id="RU000591"/>
    </source>
</evidence>
<keyword evidence="8 15" id="KW-0346">Stress response</keyword>
<dbReference type="SUPFAM" id="SSF52540">
    <property type="entry name" value="P-loop containing nucleoside triphosphate hydrolases"/>
    <property type="match status" value="1"/>
</dbReference>
<evidence type="ECO:0000256" key="8">
    <source>
        <dbReference type="ARBA" id="ARBA00023016"/>
    </source>
</evidence>
<dbReference type="KEGG" id="tbk:HF295_01515"/>
<dbReference type="PROSITE" id="PS01046">
    <property type="entry name" value="LON_SER"/>
    <property type="match status" value="1"/>
</dbReference>
<dbReference type="Gene3D" id="3.40.50.300">
    <property type="entry name" value="P-loop containing nucleotide triphosphate hydrolases"/>
    <property type="match status" value="1"/>
</dbReference>
<dbReference type="Gene3D" id="2.30.130.40">
    <property type="entry name" value="LON domain-like"/>
    <property type="match status" value="1"/>
</dbReference>
<accession>A0A7L6N4V5</accession>
<feature type="domain" description="Lon proteolytic" evidence="21">
    <location>
        <begin position="592"/>
        <end position="773"/>
    </location>
</feature>
<dbReference type="InterPro" id="IPR027065">
    <property type="entry name" value="Lon_Prtase"/>
</dbReference>
<dbReference type="InterPro" id="IPR008269">
    <property type="entry name" value="Lon_proteolytic"/>
</dbReference>
<dbReference type="FunFam" id="3.40.50.300:FF:000021">
    <property type="entry name" value="Lon protease homolog"/>
    <property type="match status" value="1"/>
</dbReference>
<dbReference type="EC" id="3.4.21.53" evidence="12 15"/>
<dbReference type="InterPro" id="IPR054594">
    <property type="entry name" value="Lon_lid"/>
</dbReference>